<keyword evidence="6" id="KW-0238">DNA-binding</keyword>
<accession>A0A396GUA7</accession>
<name>A0A396GUA7_MEDTR</name>
<proteinExistence type="inferred from homology"/>
<keyword evidence="5" id="KW-0539">Nucleus</keyword>
<dbReference type="Gramene" id="rna38759">
    <property type="protein sequence ID" value="RHN44620.1"/>
    <property type="gene ID" value="gene38759"/>
</dbReference>
<keyword evidence="4" id="KW-0804">Transcription</keyword>
<dbReference type="PANTHER" id="PTHR12780">
    <property type="entry name" value="RNA POLYMERASE III DNA DIRECTED , 39KD SUBUNIT-RELATED"/>
    <property type="match status" value="1"/>
</dbReference>
<dbReference type="InterPro" id="IPR016049">
    <property type="entry name" value="RNA_pol_Rpc34-like"/>
</dbReference>
<comment type="similarity">
    <text evidence="2">Belongs to the eukaryotic RPC34/RPC39 RNA polymerase subunit family.</text>
</comment>
<dbReference type="Proteomes" id="UP000265566">
    <property type="component" value="Chromosome 7"/>
</dbReference>
<dbReference type="GO" id="GO:0003677">
    <property type="term" value="F:DNA binding"/>
    <property type="evidence" value="ECO:0007669"/>
    <property type="project" value="UniProtKB-KW"/>
</dbReference>
<gene>
    <name evidence="6" type="ORF">MtrunA17_Chr7g0221371</name>
</gene>
<evidence type="ECO:0000256" key="1">
    <source>
        <dbReference type="ARBA" id="ARBA00004123"/>
    </source>
</evidence>
<sequence length="232" mass="26036">MKRLQESGSSQQKRQKLSALPTEERILYDLILSKENSGISKTDMRRETNLPIAALNKHMKALMNKSMVKELPSIKNKGIKIYMGTEFEPSKDITGGHFYSEGSLDTVFIDALKQTCLQCISLERVSTCDGCLEWVKRSGVFTTQVTGEQIEEILQTLVLDDEIMQMTSTGYGDFASIPVGKTCYICKSKGEKKSADSTPFPCFSCQRMSFCSSDGVVSPTTCVYFQKWLDFF</sequence>
<organism evidence="6">
    <name type="scientific">Medicago truncatula</name>
    <name type="common">Barrel medic</name>
    <name type="synonym">Medicago tribuloides</name>
    <dbReference type="NCBI Taxonomy" id="3880"/>
    <lineage>
        <taxon>Eukaryota</taxon>
        <taxon>Viridiplantae</taxon>
        <taxon>Streptophyta</taxon>
        <taxon>Embryophyta</taxon>
        <taxon>Tracheophyta</taxon>
        <taxon>Spermatophyta</taxon>
        <taxon>Magnoliopsida</taxon>
        <taxon>eudicotyledons</taxon>
        <taxon>Gunneridae</taxon>
        <taxon>Pentapetalae</taxon>
        <taxon>rosids</taxon>
        <taxon>fabids</taxon>
        <taxon>Fabales</taxon>
        <taxon>Fabaceae</taxon>
        <taxon>Papilionoideae</taxon>
        <taxon>50 kb inversion clade</taxon>
        <taxon>NPAAA clade</taxon>
        <taxon>Hologalegina</taxon>
        <taxon>IRL clade</taxon>
        <taxon>Trifolieae</taxon>
        <taxon>Medicago</taxon>
    </lineage>
</organism>
<dbReference type="GO" id="GO:0005666">
    <property type="term" value="C:RNA polymerase III complex"/>
    <property type="evidence" value="ECO:0007669"/>
    <property type="project" value="InterPro"/>
</dbReference>
<dbReference type="InterPro" id="IPR007832">
    <property type="entry name" value="RNA_pol_Rpc34"/>
</dbReference>
<dbReference type="InterPro" id="IPR036390">
    <property type="entry name" value="WH_DNA-bd_sf"/>
</dbReference>
<evidence type="ECO:0000256" key="5">
    <source>
        <dbReference type="ARBA" id="ARBA00023242"/>
    </source>
</evidence>
<dbReference type="AlphaFoldDB" id="A0A396GUA7"/>
<dbReference type="SUPFAM" id="SSF46785">
    <property type="entry name" value="Winged helix' DNA-binding domain"/>
    <property type="match status" value="1"/>
</dbReference>
<keyword evidence="3" id="KW-0240">DNA-directed RNA polymerase</keyword>
<dbReference type="InterPro" id="IPR036388">
    <property type="entry name" value="WH-like_DNA-bd_sf"/>
</dbReference>
<protein>
    <submittedName>
        <fullName evidence="6">Putative winged helix-turn-helix DNA-binding domain, RNA polymerase Rpc34</fullName>
    </submittedName>
</protein>
<dbReference type="Pfam" id="PF05158">
    <property type="entry name" value="RNA_pol_Rpc34"/>
    <property type="match status" value="2"/>
</dbReference>
<reference evidence="6" key="1">
    <citation type="journal article" date="2018" name="Nat. Plants">
        <title>Whole-genome landscape of Medicago truncatula symbiotic genes.</title>
        <authorList>
            <person name="Pecrix Y."/>
            <person name="Gamas P."/>
            <person name="Carrere S."/>
        </authorList>
    </citation>
    <scope>NUCLEOTIDE SEQUENCE</scope>
    <source>
        <tissue evidence="6">Leaves</tissue>
    </source>
</reference>
<dbReference type="Gene3D" id="1.10.10.10">
    <property type="entry name" value="Winged helix-like DNA-binding domain superfamily/Winged helix DNA-binding domain"/>
    <property type="match status" value="1"/>
</dbReference>
<evidence type="ECO:0000256" key="2">
    <source>
        <dbReference type="ARBA" id="ARBA00011038"/>
    </source>
</evidence>
<evidence type="ECO:0000256" key="4">
    <source>
        <dbReference type="ARBA" id="ARBA00023163"/>
    </source>
</evidence>
<evidence type="ECO:0000313" key="6">
    <source>
        <dbReference type="EMBL" id="RHN44620.1"/>
    </source>
</evidence>
<dbReference type="EMBL" id="PSQE01000007">
    <property type="protein sequence ID" value="RHN44620.1"/>
    <property type="molecule type" value="Genomic_DNA"/>
</dbReference>
<comment type="subcellular location">
    <subcellularLocation>
        <location evidence="1">Nucleus</location>
    </subcellularLocation>
</comment>
<dbReference type="GO" id="GO:0006383">
    <property type="term" value="P:transcription by RNA polymerase III"/>
    <property type="evidence" value="ECO:0007669"/>
    <property type="project" value="InterPro"/>
</dbReference>
<evidence type="ECO:0000256" key="3">
    <source>
        <dbReference type="ARBA" id="ARBA00022478"/>
    </source>
</evidence>
<comment type="caution">
    <text evidence="6">The sequence shown here is derived from an EMBL/GenBank/DDBJ whole genome shotgun (WGS) entry which is preliminary data.</text>
</comment>